<comment type="caution">
    <text evidence="1">The sequence shown here is derived from an EMBL/GenBank/DDBJ whole genome shotgun (WGS) entry which is preliminary data.</text>
</comment>
<reference evidence="1 2" key="1">
    <citation type="journal article" date="2016" name="Nat. Commun.">
        <title>Thousands of microbial genomes shed light on interconnected biogeochemical processes in an aquifer system.</title>
        <authorList>
            <person name="Anantharaman K."/>
            <person name="Brown C.T."/>
            <person name="Hug L.A."/>
            <person name="Sharon I."/>
            <person name="Castelle C.J."/>
            <person name="Probst A.J."/>
            <person name="Thomas B.C."/>
            <person name="Singh A."/>
            <person name="Wilkins M.J."/>
            <person name="Karaoz U."/>
            <person name="Brodie E.L."/>
            <person name="Williams K.H."/>
            <person name="Hubbard S.S."/>
            <person name="Banfield J.F."/>
        </authorList>
    </citation>
    <scope>NUCLEOTIDE SEQUENCE [LARGE SCALE GENOMIC DNA]</scope>
</reference>
<dbReference type="Proteomes" id="UP000178448">
    <property type="component" value="Unassembled WGS sequence"/>
</dbReference>
<dbReference type="STRING" id="1798374.A2Z33_00390"/>
<dbReference type="EMBL" id="MFJD01000015">
    <property type="protein sequence ID" value="OGG01488.1"/>
    <property type="molecule type" value="Genomic_DNA"/>
</dbReference>
<organism evidence="1 2">
    <name type="scientific">Candidatus Gottesmanbacteria bacterium RBG_16_52_11</name>
    <dbReference type="NCBI Taxonomy" id="1798374"/>
    <lineage>
        <taxon>Bacteria</taxon>
        <taxon>Candidatus Gottesmaniibacteriota</taxon>
    </lineage>
</organism>
<evidence type="ECO:0000313" key="1">
    <source>
        <dbReference type="EMBL" id="OGG01488.1"/>
    </source>
</evidence>
<gene>
    <name evidence="1" type="ORF">A2Z33_00390</name>
</gene>
<proteinExistence type="predicted"/>
<dbReference type="PROSITE" id="PS51257">
    <property type="entry name" value="PROKAR_LIPOPROTEIN"/>
    <property type="match status" value="1"/>
</dbReference>
<accession>A0A1F5YMQ7</accession>
<evidence type="ECO:0000313" key="2">
    <source>
        <dbReference type="Proteomes" id="UP000178448"/>
    </source>
</evidence>
<protein>
    <submittedName>
        <fullName evidence="1">Uncharacterized protein</fullName>
    </submittedName>
</protein>
<name>A0A1F5YMQ7_9BACT</name>
<dbReference type="AlphaFoldDB" id="A0A1F5YMQ7"/>
<sequence length="276" mass="30189">MNRISKKLLGILSFMVLLSLACGLGVYTGSSAQQTAIALGKTQGAPAAMTAAAETNAASTLAAKGITATPTPGGFFEGWFEMPDLGLNPTPAGTPYPQVGFVTTKYGPEGELLWHWFQNQPGTGPVSEFFPGQHETAKGAGQIRSGVRLPVHLDASVEHYFGFKVQAWMEITDVDEAKLLTKCTKHDWGDHAGKEKELCHAHLLAYPQKDVNNIIGVVMPKIPVKILKRDEYNRMLFVELTSVVWLSSEQVENFEKFPPPPPDCRKVNCTFLPMIF</sequence>